<proteinExistence type="predicted"/>
<keyword evidence="1" id="KW-0378">Hydrolase</keyword>
<dbReference type="GO" id="GO:0016787">
    <property type="term" value="F:hydrolase activity"/>
    <property type="evidence" value="ECO:0007669"/>
    <property type="project" value="UniProtKB-KW"/>
</dbReference>
<dbReference type="PANTHER" id="PTHR48081:SF6">
    <property type="entry name" value="PEPTIDASE S9 PROLYL OLIGOPEPTIDASE CATALYTIC DOMAIN-CONTAINING PROTEIN"/>
    <property type="match status" value="1"/>
</dbReference>
<dbReference type="InterPro" id="IPR049492">
    <property type="entry name" value="BD-FAE-like_dom"/>
</dbReference>
<dbReference type="OrthoDB" id="9794725at2"/>
<accession>A0A101U7L4</accession>
<name>A0A101U7L4_9ACTN</name>
<dbReference type="Pfam" id="PF20434">
    <property type="entry name" value="BD-FAE"/>
    <property type="match status" value="1"/>
</dbReference>
<dbReference type="RefSeq" id="WP_062716833.1">
    <property type="nucleotide sequence ID" value="NZ_KQ948925.1"/>
</dbReference>
<evidence type="ECO:0000256" key="1">
    <source>
        <dbReference type="ARBA" id="ARBA00022801"/>
    </source>
</evidence>
<dbReference type="Proteomes" id="UP000053429">
    <property type="component" value="Unassembled WGS sequence"/>
</dbReference>
<protein>
    <recommendedName>
        <fullName evidence="2">BD-FAE-like domain-containing protein</fullName>
    </recommendedName>
</protein>
<dbReference type="InterPro" id="IPR050300">
    <property type="entry name" value="GDXG_lipolytic_enzyme"/>
</dbReference>
<organism evidence="3 4">
    <name type="scientific">Streptomyces caeruleatus</name>
    <dbReference type="NCBI Taxonomy" id="661399"/>
    <lineage>
        <taxon>Bacteria</taxon>
        <taxon>Bacillati</taxon>
        <taxon>Actinomycetota</taxon>
        <taxon>Actinomycetes</taxon>
        <taxon>Kitasatosporales</taxon>
        <taxon>Streptomycetaceae</taxon>
        <taxon>Streptomyces</taxon>
    </lineage>
</organism>
<evidence type="ECO:0000313" key="3">
    <source>
        <dbReference type="EMBL" id="KUO05543.1"/>
    </source>
</evidence>
<keyword evidence="4" id="KW-1185">Reference proteome</keyword>
<dbReference type="AlphaFoldDB" id="A0A101U7L4"/>
<sequence>MTKDDGALATAARMIAAGQELDPRSVTTLAPGIPLWPGTAPGSEGWEHQESVFVGSTGALQVRNVVVPTLTPYLPDPERATGAAVIVAPGGGFLMLSMESEGTAVAEWLRERGIAAFLLKYRVGHSGATMADFAQRFVSLFEPVTAGETVAGSVANMDHLAPGLALDDTRRAMALVRERAAEWQIDSDRIGLIGFSAGAFLASNAVDAKDPVERPDFIACIYGGYAEDKTAPDDAPPLFAVVTADDVLCFDETVRLIQAWQSAGRPVEAHLYPIGGHGFGCTPTGEAADSWLDRFEEWLRGLGHLGCPQ</sequence>
<feature type="domain" description="BD-FAE-like" evidence="2">
    <location>
        <begin position="165"/>
        <end position="203"/>
    </location>
</feature>
<dbReference type="Gene3D" id="3.40.50.1820">
    <property type="entry name" value="alpha/beta hydrolase"/>
    <property type="match status" value="1"/>
</dbReference>
<evidence type="ECO:0000259" key="2">
    <source>
        <dbReference type="Pfam" id="PF20434"/>
    </source>
</evidence>
<gene>
    <name evidence="3" type="ORF">AQJ67_05170</name>
</gene>
<reference evidence="3 4" key="1">
    <citation type="submission" date="2015-10" db="EMBL/GenBank/DDBJ databases">
        <title>Draft genome sequence of Streptomyces caeruleatus NRRL B-24802, type strain for the species Streptomyces caeruleatus.</title>
        <authorList>
            <person name="Ruckert C."/>
            <person name="Winkler A."/>
            <person name="Kalinowski J."/>
            <person name="Kampfer P."/>
            <person name="Glaeser S."/>
        </authorList>
    </citation>
    <scope>NUCLEOTIDE SEQUENCE [LARGE SCALE GENOMIC DNA]</scope>
    <source>
        <strain evidence="3 4">NRRL B-24802</strain>
    </source>
</reference>
<dbReference type="STRING" id="661399.AQJ67_05170"/>
<dbReference type="InterPro" id="IPR029058">
    <property type="entry name" value="AB_hydrolase_fold"/>
</dbReference>
<comment type="caution">
    <text evidence="3">The sequence shown here is derived from an EMBL/GenBank/DDBJ whole genome shotgun (WGS) entry which is preliminary data.</text>
</comment>
<evidence type="ECO:0000313" key="4">
    <source>
        <dbReference type="Proteomes" id="UP000053429"/>
    </source>
</evidence>
<dbReference type="PANTHER" id="PTHR48081">
    <property type="entry name" value="AB HYDROLASE SUPERFAMILY PROTEIN C4A8.06C"/>
    <property type="match status" value="1"/>
</dbReference>
<dbReference type="EMBL" id="LMWY01000004">
    <property type="protein sequence ID" value="KUO05543.1"/>
    <property type="molecule type" value="Genomic_DNA"/>
</dbReference>
<dbReference type="SUPFAM" id="SSF53474">
    <property type="entry name" value="alpha/beta-Hydrolases"/>
    <property type="match status" value="1"/>
</dbReference>